<reference evidence="2 3" key="1">
    <citation type="journal article" date="2013" name="Curr. Biol.">
        <title>The Genome of the Foraminiferan Reticulomyxa filosa.</title>
        <authorList>
            <person name="Glockner G."/>
            <person name="Hulsmann N."/>
            <person name="Schleicher M."/>
            <person name="Noegel A.A."/>
            <person name="Eichinger L."/>
            <person name="Gallinger C."/>
            <person name="Pawlowski J."/>
            <person name="Sierra R."/>
            <person name="Euteneuer U."/>
            <person name="Pillet L."/>
            <person name="Moustafa A."/>
            <person name="Platzer M."/>
            <person name="Groth M."/>
            <person name="Szafranski K."/>
            <person name="Schliwa M."/>
        </authorList>
    </citation>
    <scope>NUCLEOTIDE SEQUENCE [LARGE SCALE GENOMIC DNA]</scope>
</reference>
<comment type="caution">
    <text evidence="2">The sequence shown here is derived from an EMBL/GenBank/DDBJ whole genome shotgun (WGS) entry which is preliminary data.</text>
</comment>
<name>X6MUC2_RETFI</name>
<feature type="compositionally biased region" description="Basic and acidic residues" evidence="1">
    <location>
        <begin position="83"/>
        <end position="100"/>
    </location>
</feature>
<dbReference type="AlphaFoldDB" id="X6MUC2"/>
<dbReference type="Proteomes" id="UP000023152">
    <property type="component" value="Unassembled WGS sequence"/>
</dbReference>
<dbReference type="EMBL" id="ASPP01016327">
    <property type="protein sequence ID" value="ETO17588.1"/>
    <property type="molecule type" value="Genomic_DNA"/>
</dbReference>
<proteinExistence type="predicted"/>
<evidence type="ECO:0000313" key="2">
    <source>
        <dbReference type="EMBL" id="ETO17588.1"/>
    </source>
</evidence>
<evidence type="ECO:0000313" key="3">
    <source>
        <dbReference type="Proteomes" id="UP000023152"/>
    </source>
</evidence>
<protein>
    <submittedName>
        <fullName evidence="2">Uncharacterized protein</fullName>
    </submittedName>
</protein>
<accession>X6MUC2</accession>
<feature type="region of interest" description="Disordered" evidence="1">
    <location>
        <begin position="83"/>
        <end position="105"/>
    </location>
</feature>
<keyword evidence="3" id="KW-1185">Reference proteome</keyword>
<evidence type="ECO:0000256" key="1">
    <source>
        <dbReference type="SAM" id="MobiDB-lite"/>
    </source>
</evidence>
<sequence>MYNTCLIVKKKKGNMNIVSGVWRLLRMDYNDTWFRTAETTSKNNTVNAFNPDNIHSHDYYKYQNVASHIDKIYLKEIEKEKAKGKDHLKQSSDDNKDASSTKKTSSLLLTGPYTHRYFQIVTIPDKQRNEREKKACEDYNEWLSEQVERTEKDKAAKRSNNSKKTILDKTKINDNVDKFLNSLHIETQIDTTEALKILSSEIKHPFHVLEFPDH</sequence>
<organism evidence="2 3">
    <name type="scientific">Reticulomyxa filosa</name>
    <dbReference type="NCBI Taxonomy" id="46433"/>
    <lineage>
        <taxon>Eukaryota</taxon>
        <taxon>Sar</taxon>
        <taxon>Rhizaria</taxon>
        <taxon>Retaria</taxon>
        <taxon>Foraminifera</taxon>
        <taxon>Monothalamids</taxon>
        <taxon>Reticulomyxidae</taxon>
        <taxon>Reticulomyxa</taxon>
    </lineage>
</organism>
<gene>
    <name evidence="2" type="ORF">RFI_19733</name>
</gene>